<dbReference type="AlphaFoldDB" id="K0EP84"/>
<dbReference type="Pfam" id="PF01810">
    <property type="entry name" value="LysE"/>
    <property type="match status" value="1"/>
</dbReference>
<evidence type="ECO:0000313" key="7">
    <source>
        <dbReference type="EMBL" id="AFT98674.1"/>
    </source>
</evidence>
<dbReference type="RefSeq" id="WP_014981535.1">
    <property type="nucleotide sequence ID" value="NC_018681.1"/>
</dbReference>
<feature type="transmembrane region" description="Helical" evidence="6">
    <location>
        <begin position="187"/>
        <end position="207"/>
    </location>
</feature>
<feature type="transmembrane region" description="Helical" evidence="6">
    <location>
        <begin position="6"/>
        <end position="27"/>
    </location>
</feature>
<evidence type="ECO:0000256" key="6">
    <source>
        <dbReference type="SAM" id="Phobius"/>
    </source>
</evidence>
<dbReference type="PANTHER" id="PTHR30086">
    <property type="entry name" value="ARGININE EXPORTER PROTEIN ARGO"/>
    <property type="match status" value="1"/>
</dbReference>
<name>K0EP84_NOCB7</name>
<dbReference type="HOGENOM" id="CLU_079569_3_2_11"/>
<reference evidence="7 8" key="1">
    <citation type="journal article" date="2012" name="J. Bacteriol.">
        <title>Complete genome sequence of Nocardia brasiliensis HUJEG-1.</title>
        <authorList>
            <person name="Vera-Cabrera L."/>
            <person name="Ortiz-Lopez R."/>
            <person name="Elizondo-Gonzalez R."/>
            <person name="Perez-Maya A.A."/>
            <person name="Ocampo-Candiani J."/>
        </authorList>
    </citation>
    <scope>NUCLEOTIDE SEQUENCE [LARGE SCALE GENOMIC DNA]</scope>
    <source>
        <strain evidence="8">ATCC 700358</strain>
    </source>
</reference>
<organism evidence="7 8">
    <name type="scientific">Nocardia brasiliensis (strain ATCC 700358 / HUJEG-1)</name>
    <dbReference type="NCBI Taxonomy" id="1133849"/>
    <lineage>
        <taxon>Bacteria</taxon>
        <taxon>Bacillati</taxon>
        <taxon>Actinomycetota</taxon>
        <taxon>Actinomycetes</taxon>
        <taxon>Mycobacteriales</taxon>
        <taxon>Nocardiaceae</taxon>
        <taxon>Nocardia</taxon>
    </lineage>
</organism>
<dbReference type="eggNOG" id="COG1280">
    <property type="taxonomic scope" value="Bacteria"/>
</dbReference>
<keyword evidence="4 6" id="KW-1133">Transmembrane helix</keyword>
<evidence type="ECO:0000256" key="3">
    <source>
        <dbReference type="ARBA" id="ARBA00022692"/>
    </source>
</evidence>
<dbReference type="GO" id="GO:0005886">
    <property type="term" value="C:plasma membrane"/>
    <property type="evidence" value="ECO:0007669"/>
    <property type="project" value="UniProtKB-SubCell"/>
</dbReference>
<feature type="transmembrane region" description="Helical" evidence="6">
    <location>
        <begin position="119"/>
        <end position="139"/>
    </location>
</feature>
<dbReference type="KEGG" id="nbr:O3I_003560"/>
<dbReference type="PANTHER" id="PTHR30086:SF20">
    <property type="entry name" value="ARGININE EXPORTER PROTEIN ARGO-RELATED"/>
    <property type="match status" value="1"/>
</dbReference>
<feature type="transmembrane region" description="Helical" evidence="6">
    <location>
        <begin position="66"/>
        <end position="89"/>
    </location>
</feature>
<dbReference type="STRING" id="1133849.O3I_003560"/>
<protein>
    <submittedName>
        <fullName evidence="7">Translocator</fullName>
    </submittedName>
</protein>
<feature type="transmembrane region" description="Helical" evidence="6">
    <location>
        <begin position="151"/>
        <end position="175"/>
    </location>
</feature>
<gene>
    <name evidence="7" type="ORF">O3I_003560</name>
</gene>
<evidence type="ECO:0000256" key="4">
    <source>
        <dbReference type="ARBA" id="ARBA00022989"/>
    </source>
</evidence>
<evidence type="ECO:0000256" key="5">
    <source>
        <dbReference type="ARBA" id="ARBA00023136"/>
    </source>
</evidence>
<sequence>MVPLSNLLAFLAAAVVLIIVPGPGVLFTIGRALTLGRRAALLSVAGHCLGVFFVLLLVAVGLGTLLMASALALAVVKFAGALYLIYIGIQAIRERKSLRAALGAEVPAVPTTKVLRQSVIVGLTNPKAIVFFAAILPHFADPAAGSLQLQFLILGSLFLAIAVVCDSAWALLAASARSWFARSPRRLEAVGGAGGMMIVGLGASVALTGSAD</sequence>
<evidence type="ECO:0000256" key="2">
    <source>
        <dbReference type="ARBA" id="ARBA00022475"/>
    </source>
</evidence>
<keyword evidence="5 6" id="KW-0472">Membrane</keyword>
<dbReference type="InterPro" id="IPR001123">
    <property type="entry name" value="LeuE-type"/>
</dbReference>
<dbReference type="Proteomes" id="UP000006304">
    <property type="component" value="Chromosome"/>
</dbReference>
<feature type="transmembrane region" description="Helical" evidence="6">
    <location>
        <begin position="39"/>
        <end position="60"/>
    </location>
</feature>
<proteinExistence type="predicted"/>
<dbReference type="EMBL" id="CP003876">
    <property type="protein sequence ID" value="AFT98674.1"/>
    <property type="molecule type" value="Genomic_DNA"/>
</dbReference>
<keyword evidence="8" id="KW-1185">Reference proteome</keyword>
<evidence type="ECO:0000313" key="8">
    <source>
        <dbReference type="Proteomes" id="UP000006304"/>
    </source>
</evidence>
<comment type="subcellular location">
    <subcellularLocation>
        <location evidence="1">Cell membrane</location>
        <topology evidence="1">Multi-pass membrane protein</topology>
    </subcellularLocation>
</comment>
<keyword evidence="3 6" id="KW-0812">Transmembrane</keyword>
<dbReference type="PIRSF" id="PIRSF006324">
    <property type="entry name" value="LeuE"/>
    <property type="match status" value="1"/>
</dbReference>
<keyword evidence="2" id="KW-1003">Cell membrane</keyword>
<evidence type="ECO:0000256" key="1">
    <source>
        <dbReference type="ARBA" id="ARBA00004651"/>
    </source>
</evidence>
<accession>K0EP84</accession>
<dbReference type="GO" id="GO:0015171">
    <property type="term" value="F:amino acid transmembrane transporter activity"/>
    <property type="evidence" value="ECO:0007669"/>
    <property type="project" value="TreeGrafter"/>
</dbReference>